<evidence type="ECO:0000256" key="7">
    <source>
        <dbReference type="ARBA" id="ARBA00022737"/>
    </source>
</evidence>
<dbReference type="GO" id="GO:0005965">
    <property type="term" value="C:protein farnesyltransferase complex"/>
    <property type="evidence" value="ECO:0007669"/>
    <property type="project" value="TreeGrafter"/>
</dbReference>
<comment type="cofactor">
    <cofactor evidence="1">
        <name>Mg(2+)</name>
        <dbReference type="ChEBI" id="CHEBI:18420"/>
    </cofactor>
</comment>
<evidence type="ECO:0000256" key="10">
    <source>
        <dbReference type="ARBA" id="ARBA00041392"/>
    </source>
</evidence>
<comment type="similarity">
    <text evidence="2">Belongs to the protein prenyltransferase subunit alpha family.</text>
</comment>
<name>A0A5C3QIA4_9AGAR</name>
<evidence type="ECO:0000256" key="6">
    <source>
        <dbReference type="ARBA" id="ARBA00022679"/>
    </source>
</evidence>
<dbReference type="PANTHER" id="PTHR11129:SF1">
    <property type="entry name" value="PROTEIN FARNESYLTRANSFERASE_GERANYLGERANYLTRANSFERASE TYPE-1 SUBUNIT ALPHA"/>
    <property type="match status" value="1"/>
</dbReference>
<dbReference type="GO" id="GO:0005953">
    <property type="term" value="C:CAAX-protein geranylgeranyltransferase complex"/>
    <property type="evidence" value="ECO:0007669"/>
    <property type="project" value="TreeGrafter"/>
</dbReference>
<evidence type="ECO:0000256" key="3">
    <source>
        <dbReference type="ARBA" id="ARBA00012700"/>
    </source>
</evidence>
<gene>
    <name evidence="14" type="ORF">BDV98DRAFT_64618</name>
</gene>
<evidence type="ECO:0000256" key="5">
    <source>
        <dbReference type="ARBA" id="ARBA00022602"/>
    </source>
</evidence>
<evidence type="ECO:0000256" key="9">
    <source>
        <dbReference type="ARBA" id="ARBA00040965"/>
    </source>
</evidence>
<dbReference type="EMBL" id="ML178824">
    <property type="protein sequence ID" value="TFL01666.1"/>
    <property type="molecule type" value="Genomic_DNA"/>
</dbReference>
<reference evidence="14 15" key="1">
    <citation type="journal article" date="2019" name="Nat. Ecol. Evol.">
        <title>Megaphylogeny resolves global patterns of mushroom evolution.</title>
        <authorList>
            <person name="Varga T."/>
            <person name="Krizsan K."/>
            <person name="Foldi C."/>
            <person name="Dima B."/>
            <person name="Sanchez-Garcia M."/>
            <person name="Sanchez-Ramirez S."/>
            <person name="Szollosi G.J."/>
            <person name="Szarkandi J.G."/>
            <person name="Papp V."/>
            <person name="Albert L."/>
            <person name="Andreopoulos W."/>
            <person name="Angelini C."/>
            <person name="Antonin V."/>
            <person name="Barry K.W."/>
            <person name="Bougher N.L."/>
            <person name="Buchanan P."/>
            <person name="Buyck B."/>
            <person name="Bense V."/>
            <person name="Catcheside P."/>
            <person name="Chovatia M."/>
            <person name="Cooper J."/>
            <person name="Damon W."/>
            <person name="Desjardin D."/>
            <person name="Finy P."/>
            <person name="Geml J."/>
            <person name="Haridas S."/>
            <person name="Hughes K."/>
            <person name="Justo A."/>
            <person name="Karasinski D."/>
            <person name="Kautmanova I."/>
            <person name="Kiss B."/>
            <person name="Kocsube S."/>
            <person name="Kotiranta H."/>
            <person name="LaButti K.M."/>
            <person name="Lechner B.E."/>
            <person name="Liimatainen K."/>
            <person name="Lipzen A."/>
            <person name="Lukacs Z."/>
            <person name="Mihaltcheva S."/>
            <person name="Morgado L.N."/>
            <person name="Niskanen T."/>
            <person name="Noordeloos M.E."/>
            <person name="Ohm R.A."/>
            <person name="Ortiz-Santana B."/>
            <person name="Ovrebo C."/>
            <person name="Racz N."/>
            <person name="Riley R."/>
            <person name="Savchenko A."/>
            <person name="Shiryaev A."/>
            <person name="Soop K."/>
            <person name="Spirin V."/>
            <person name="Szebenyi C."/>
            <person name="Tomsovsky M."/>
            <person name="Tulloss R.E."/>
            <person name="Uehling J."/>
            <person name="Grigoriev I.V."/>
            <person name="Vagvolgyi C."/>
            <person name="Papp T."/>
            <person name="Martin F.M."/>
            <person name="Miettinen O."/>
            <person name="Hibbett D.S."/>
            <person name="Nagy L.G."/>
        </authorList>
    </citation>
    <scope>NUCLEOTIDE SEQUENCE [LARGE SCALE GENOMIC DNA]</scope>
    <source>
        <strain evidence="14 15">CBS 309.79</strain>
    </source>
</reference>
<sequence length="332" mass="38255">MTTTTTTDLYSDDPQWVDVTPIPQYDGINPVAPILYTDEYKDATDYFRGVLKSGEKSERVLELTERVIRMNPAHYTAWQYRYQTILALGTPLDEEITLMNDIAMDHLKTYQVWHHRRLILTQTKQAAQELAFLVKVLGLDNKNYHTWAYRQWILSHFSDDDLWRHELEFVDSMLRDDIRNNSAWHHRFFVLFEAGVRAGDEDREALARQEILYSKERISLAPNNASAWNYLRGVLDRSGTEYSSLAGFVEPYAGLPGPTASDADTIDTENPAPQPGARLPSVAALEFMADVYEKQGGERLADARKLWTSLAREHDTIRQKYWEYRSTAAGKL</sequence>
<protein>
    <recommendedName>
        <fullName evidence="9">Protein farnesyltransferase/geranylgeranyltransferase type-1 subunit alpha</fullName>
        <ecNumber evidence="4">2.5.1.58</ecNumber>
        <ecNumber evidence="3">2.5.1.59</ecNumber>
    </recommendedName>
    <alternativeName>
        <fullName evidence="12">CAAX farnesyltransferase subunit alpha</fullName>
    </alternativeName>
    <alternativeName>
        <fullName evidence="11">FTase-alpha</fullName>
    </alternativeName>
    <alternativeName>
        <fullName evidence="10">Ras proteins prenyltransferase subunit alpha</fullName>
    </alternativeName>
    <alternativeName>
        <fullName evidence="13">Type I protein geranyl-geranyltransferase subunit alpha</fullName>
    </alternativeName>
</protein>
<dbReference type="SUPFAM" id="SSF48439">
    <property type="entry name" value="Protein prenylyltransferase"/>
    <property type="match status" value="1"/>
</dbReference>
<keyword evidence="6 14" id="KW-0808">Transferase</keyword>
<dbReference type="Proteomes" id="UP000305067">
    <property type="component" value="Unassembled WGS sequence"/>
</dbReference>
<dbReference type="EC" id="2.5.1.58" evidence="4"/>
<dbReference type="GO" id="GO:0004662">
    <property type="term" value="F:CAAX-protein geranylgeranyltransferase activity"/>
    <property type="evidence" value="ECO:0007669"/>
    <property type="project" value="UniProtKB-EC"/>
</dbReference>
<dbReference type="Gene3D" id="1.25.40.120">
    <property type="entry name" value="Protein prenylyltransferase"/>
    <property type="match status" value="1"/>
</dbReference>
<dbReference type="Pfam" id="PF01239">
    <property type="entry name" value="PPTA"/>
    <property type="match status" value="5"/>
</dbReference>
<evidence type="ECO:0000256" key="4">
    <source>
        <dbReference type="ARBA" id="ARBA00012702"/>
    </source>
</evidence>
<evidence type="ECO:0000256" key="2">
    <source>
        <dbReference type="ARBA" id="ARBA00006734"/>
    </source>
</evidence>
<evidence type="ECO:0000256" key="1">
    <source>
        <dbReference type="ARBA" id="ARBA00001946"/>
    </source>
</evidence>
<dbReference type="PROSITE" id="PS51147">
    <property type="entry name" value="PFTA"/>
    <property type="match status" value="4"/>
</dbReference>
<keyword evidence="7" id="KW-0677">Repeat</keyword>
<keyword evidence="5" id="KW-0637">Prenyltransferase</keyword>
<dbReference type="EC" id="2.5.1.59" evidence="3"/>
<dbReference type="STRING" id="1884261.A0A5C3QIA4"/>
<evidence type="ECO:0000256" key="11">
    <source>
        <dbReference type="ARBA" id="ARBA00042436"/>
    </source>
</evidence>
<evidence type="ECO:0000256" key="13">
    <source>
        <dbReference type="ARBA" id="ARBA00043219"/>
    </source>
</evidence>
<keyword evidence="15" id="KW-1185">Reference proteome</keyword>
<evidence type="ECO:0000313" key="15">
    <source>
        <dbReference type="Proteomes" id="UP000305067"/>
    </source>
</evidence>
<dbReference type="GO" id="GO:0004660">
    <property type="term" value="F:protein farnesyltransferase activity"/>
    <property type="evidence" value="ECO:0007669"/>
    <property type="project" value="UniProtKB-EC"/>
</dbReference>
<dbReference type="OrthoDB" id="10255768at2759"/>
<evidence type="ECO:0000313" key="14">
    <source>
        <dbReference type="EMBL" id="TFL01666.1"/>
    </source>
</evidence>
<dbReference type="PANTHER" id="PTHR11129">
    <property type="entry name" value="PROTEIN FARNESYLTRANSFERASE ALPHA SUBUNIT/RAB GERANYLGERANYL TRANSFERASE ALPHA SUBUNIT"/>
    <property type="match status" value="1"/>
</dbReference>
<organism evidence="14 15">
    <name type="scientific">Pterulicium gracile</name>
    <dbReference type="NCBI Taxonomy" id="1884261"/>
    <lineage>
        <taxon>Eukaryota</taxon>
        <taxon>Fungi</taxon>
        <taxon>Dikarya</taxon>
        <taxon>Basidiomycota</taxon>
        <taxon>Agaricomycotina</taxon>
        <taxon>Agaricomycetes</taxon>
        <taxon>Agaricomycetidae</taxon>
        <taxon>Agaricales</taxon>
        <taxon>Pleurotineae</taxon>
        <taxon>Pterulaceae</taxon>
        <taxon>Pterulicium</taxon>
    </lineage>
</organism>
<dbReference type="AlphaFoldDB" id="A0A5C3QIA4"/>
<evidence type="ECO:0000256" key="12">
    <source>
        <dbReference type="ARBA" id="ARBA00043086"/>
    </source>
</evidence>
<evidence type="ECO:0000256" key="8">
    <source>
        <dbReference type="ARBA" id="ARBA00022842"/>
    </source>
</evidence>
<dbReference type="InterPro" id="IPR002088">
    <property type="entry name" value="Prenyl_trans_a"/>
</dbReference>
<proteinExistence type="inferred from homology"/>
<keyword evidence="8" id="KW-0460">Magnesium</keyword>
<accession>A0A5C3QIA4</accession>